<keyword evidence="3" id="KW-1185">Reference proteome</keyword>
<dbReference type="STRING" id="349521.HCH_10017"/>
<dbReference type="InterPro" id="IPR025306">
    <property type="entry name" value="Zn-bnd_dom_prob"/>
</dbReference>
<evidence type="ECO:0000313" key="3">
    <source>
        <dbReference type="Proteomes" id="UP000000238"/>
    </source>
</evidence>
<dbReference type="EMBL" id="CP000155">
    <property type="protein sequence ID" value="ABC31270.1"/>
    <property type="molecule type" value="Genomic_DNA"/>
</dbReference>
<dbReference type="OrthoDB" id="289270at2"/>
<gene>
    <name evidence="2" type="ordered locus">HCH_10017</name>
</gene>
<dbReference type="Pfam" id="PF13451">
    <property type="entry name" value="zf_Tbcl"/>
    <property type="match status" value="1"/>
</dbReference>
<proteinExistence type="predicted"/>
<dbReference type="KEGG" id="hch:HCH_10017"/>
<protein>
    <recommendedName>
        <fullName evidence="1">Probable zinc-binding domain-containing protein</fullName>
    </recommendedName>
</protein>
<evidence type="ECO:0000313" key="2">
    <source>
        <dbReference type="EMBL" id="ABC31270.1"/>
    </source>
</evidence>
<organism evidence="2 3">
    <name type="scientific">Hahella chejuensis (strain KCTC 2396)</name>
    <dbReference type="NCBI Taxonomy" id="349521"/>
    <lineage>
        <taxon>Bacteria</taxon>
        <taxon>Pseudomonadati</taxon>
        <taxon>Pseudomonadota</taxon>
        <taxon>Gammaproteobacteria</taxon>
        <taxon>Oceanospirillales</taxon>
        <taxon>Hahellaceae</taxon>
        <taxon>Hahella</taxon>
    </lineage>
</organism>
<dbReference type="AlphaFoldDB" id="Q2SDK4"/>
<reference evidence="2 3" key="1">
    <citation type="journal article" date="2005" name="Nucleic Acids Res.">
        <title>Genomic blueprint of Hahella chejuensis, a marine microbe producing an algicidal agent.</title>
        <authorList>
            <person name="Jeong H."/>
            <person name="Yim J.H."/>
            <person name="Lee C."/>
            <person name="Choi S.-H."/>
            <person name="Park Y.K."/>
            <person name="Yoon S.H."/>
            <person name="Hur C.-G."/>
            <person name="Kang H.-Y."/>
            <person name="Kim D."/>
            <person name="Lee H.H."/>
            <person name="Park K.H."/>
            <person name="Park S.-H."/>
            <person name="Park H.-S."/>
            <person name="Lee H.K."/>
            <person name="Oh T.K."/>
            <person name="Kim J.F."/>
        </authorList>
    </citation>
    <scope>NUCLEOTIDE SEQUENCE [LARGE SCALE GENOMIC DNA]</scope>
    <source>
        <strain evidence="2 3">KCTC 2396</strain>
    </source>
</reference>
<accession>Q2SDK4</accession>
<sequence length="125" mass="15032">MFRKSGLQRRKEIKAARLERVKRSEVDVYSEVVPKGALPANTEILREINPLERLPNFYIDRHFICKDCESHEIWTAKQQKWWYEIARGSIASKAVRCRSCRYKEKRRKEEARRVHLEGLARKYNK</sequence>
<dbReference type="RefSeq" id="WP_011398336.1">
    <property type="nucleotide sequence ID" value="NC_007645.1"/>
</dbReference>
<evidence type="ECO:0000259" key="1">
    <source>
        <dbReference type="Pfam" id="PF13451"/>
    </source>
</evidence>
<dbReference type="eggNOG" id="ENOG50330VS">
    <property type="taxonomic scope" value="Bacteria"/>
</dbReference>
<dbReference type="HOGENOM" id="CLU_161374_0_0_6"/>
<name>Q2SDK4_HAHCH</name>
<feature type="domain" description="Probable zinc-binding" evidence="1">
    <location>
        <begin position="60"/>
        <end position="108"/>
    </location>
</feature>
<dbReference type="Proteomes" id="UP000000238">
    <property type="component" value="Chromosome"/>
</dbReference>